<evidence type="ECO:0000259" key="3">
    <source>
        <dbReference type="Pfam" id="PF16925"/>
    </source>
</evidence>
<dbReference type="SUPFAM" id="SSF46689">
    <property type="entry name" value="Homeodomain-like"/>
    <property type="match status" value="1"/>
</dbReference>
<dbReference type="Gene3D" id="1.10.357.10">
    <property type="entry name" value="Tetracycline Repressor, domain 2"/>
    <property type="match status" value="1"/>
</dbReference>
<dbReference type="EMBL" id="JANLCJ010000004">
    <property type="protein sequence ID" value="MCS5734738.1"/>
    <property type="molecule type" value="Genomic_DNA"/>
</dbReference>
<evidence type="ECO:0000313" key="4">
    <source>
        <dbReference type="EMBL" id="MCS5734738.1"/>
    </source>
</evidence>
<keyword evidence="5" id="KW-1185">Reference proteome</keyword>
<organism evidence="4 5">
    <name type="scientific">Herbiconiux daphne</name>
    <dbReference type="NCBI Taxonomy" id="2970914"/>
    <lineage>
        <taxon>Bacteria</taxon>
        <taxon>Bacillati</taxon>
        <taxon>Actinomycetota</taxon>
        <taxon>Actinomycetes</taxon>
        <taxon>Micrococcales</taxon>
        <taxon>Microbacteriaceae</taxon>
        <taxon>Herbiconiux</taxon>
    </lineage>
</organism>
<proteinExistence type="predicted"/>
<keyword evidence="1" id="KW-0805">Transcription regulation</keyword>
<dbReference type="Proteomes" id="UP001165586">
    <property type="component" value="Unassembled WGS sequence"/>
</dbReference>
<protein>
    <submittedName>
        <fullName evidence="4">TetR/AcrR family transcriptional regulator</fullName>
    </submittedName>
</protein>
<dbReference type="InterPro" id="IPR009057">
    <property type="entry name" value="Homeodomain-like_sf"/>
</dbReference>
<dbReference type="RefSeq" id="WP_259539608.1">
    <property type="nucleotide sequence ID" value="NZ_JANLCJ010000004.1"/>
</dbReference>
<dbReference type="Pfam" id="PF16925">
    <property type="entry name" value="TetR_C_13"/>
    <property type="match status" value="1"/>
</dbReference>
<dbReference type="SUPFAM" id="SSF48498">
    <property type="entry name" value="Tetracyclin repressor-like, C-terminal domain"/>
    <property type="match status" value="1"/>
</dbReference>
<dbReference type="InterPro" id="IPR036271">
    <property type="entry name" value="Tet_transcr_reg_TetR-rel_C_sf"/>
</dbReference>
<feature type="domain" description="Tetracyclin repressor-like C-terminal" evidence="3">
    <location>
        <begin position="103"/>
        <end position="186"/>
    </location>
</feature>
<dbReference type="PANTHER" id="PTHR47506">
    <property type="entry name" value="TRANSCRIPTIONAL REGULATORY PROTEIN"/>
    <property type="match status" value="1"/>
</dbReference>
<evidence type="ECO:0000313" key="5">
    <source>
        <dbReference type="Proteomes" id="UP001165586"/>
    </source>
</evidence>
<name>A0ABT2H482_9MICO</name>
<evidence type="ECO:0000256" key="2">
    <source>
        <dbReference type="ARBA" id="ARBA00023163"/>
    </source>
</evidence>
<evidence type="ECO:0000256" key="1">
    <source>
        <dbReference type="ARBA" id="ARBA00023015"/>
    </source>
</evidence>
<reference evidence="4" key="1">
    <citation type="submission" date="2022-08" db="EMBL/GenBank/DDBJ databases">
        <authorList>
            <person name="Deng Y."/>
            <person name="Han X.-F."/>
            <person name="Zhang Y.-Q."/>
        </authorList>
    </citation>
    <scope>NUCLEOTIDE SEQUENCE</scope>
    <source>
        <strain evidence="4">CPCC 203386</strain>
    </source>
</reference>
<comment type="caution">
    <text evidence="4">The sequence shown here is derived from an EMBL/GenBank/DDBJ whole genome shotgun (WGS) entry which is preliminary data.</text>
</comment>
<accession>A0ABT2H482</accession>
<dbReference type="PANTHER" id="PTHR47506:SF3">
    <property type="entry name" value="HTH-TYPE TRANSCRIPTIONAL REGULATOR LMRA"/>
    <property type="match status" value="1"/>
</dbReference>
<dbReference type="InterPro" id="IPR011075">
    <property type="entry name" value="TetR_C"/>
</dbReference>
<gene>
    <name evidence="4" type="ORF">N1032_13420</name>
</gene>
<keyword evidence="2" id="KW-0804">Transcription</keyword>
<sequence>MTLTAKGRATRDRIVDGAATFLRENELGDITLDDVRAVTNTSKSQLFHYFPGGKEDLLLAVMHHEADRVLSDQQPYLGTLDDWPAWNRWRDAVIARYRAQGAHCPLNSLIGQVGTTPGADEVVRALLSQWQGLVATGIRSMQDAGLMRTDLPAERLAGALVAGIQGGVVIMWSTGTTDHLEAVLDALFDYLRA</sequence>